<gene>
    <name evidence="1" type="ORF">GCM10010201_08770</name>
</gene>
<accession>A0ABN3N5F7</accession>
<dbReference type="EMBL" id="BAAARY010000003">
    <property type="protein sequence ID" value="GAA2514800.1"/>
    <property type="molecule type" value="Genomic_DNA"/>
</dbReference>
<dbReference type="InterPro" id="IPR017523">
    <property type="entry name" value="Rv3268"/>
</dbReference>
<dbReference type="RefSeq" id="WP_344168628.1">
    <property type="nucleotide sequence ID" value="NZ_BAAARY010000003.1"/>
</dbReference>
<dbReference type="Proteomes" id="UP001499978">
    <property type="component" value="Unassembled WGS sequence"/>
</dbReference>
<keyword evidence="2" id="KW-1185">Reference proteome</keyword>
<evidence type="ECO:0000313" key="1">
    <source>
        <dbReference type="EMBL" id="GAA2514800.1"/>
    </source>
</evidence>
<reference evidence="1 2" key="1">
    <citation type="journal article" date="2019" name="Int. J. Syst. Evol. Microbiol.">
        <title>The Global Catalogue of Microorganisms (GCM) 10K type strain sequencing project: providing services to taxonomists for standard genome sequencing and annotation.</title>
        <authorList>
            <consortium name="The Broad Institute Genomics Platform"/>
            <consortium name="The Broad Institute Genome Sequencing Center for Infectious Disease"/>
            <person name="Wu L."/>
            <person name="Ma J."/>
        </authorList>
    </citation>
    <scope>NUCLEOTIDE SEQUENCE [LARGE SCALE GENOMIC DNA]</scope>
    <source>
        <strain evidence="1 2">JCM 3367</strain>
    </source>
</reference>
<evidence type="ECO:0000313" key="2">
    <source>
        <dbReference type="Proteomes" id="UP001499978"/>
    </source>
</evidence>
<organism evidence="1 2">
    <name type="scientific">Pilimelia columellifera subsp. columellifera</name>
    <dbReference type="NCBI Taxonomy" id="706583"/>
    <lineage>
        <taxon>Bacteria</taxon>
        <taxon>Bacillati</taxon>
        <taxon>Actinomycetota</taxon>
        <taxon>Actinomycetes</taxon>
        <taxon>Micromonosporales</taxon>
        <taxon>Micromonosporaceae</taxon>
        <taxon>Pilimelia</taxon>
    </lineage>
</organism>
<protein>
    <submittedName>
        <fullName evidence="1">TIGR03089 family protein</fullName>
    </submittedName>
</protein>
<proteinExistence type="predicted"/>
<dbReference type="NCBIfam" id="TIGR03089">
    <property type="entry name" value="TIGR03089 family protein"/>
    <property type="match status" value="1"/>
</dbReference>
<dbReference type="InterPro" id="IPR042099">
    <property type="entry name" value="ANL_N_sf"/>
</dbReference>
<name>A0ABN3N5F7_9ACTN</name>
<dbReference type="Gene3D" id="3.40.50.12780">
    <property type="entry name" value="N-terminal domain of ligase-like"/>
    <property type="match status" value="1"/>
</dbReference>
<sequence>MIISPETGNSLFDEAIAADPTRPILTWYDDATGERVELSGATLDNWRAKTANLLVDECGLGDGDTALVLLPPHWQSAAVLLGCLAAGLRITDTAPEVVFATPERAGEADPQAADRYVVGLAPMGMPLANPPDGFTDYITAVRGHGDRFAAAVPAKPTDVAWETNDRILTHAELRAAARNRAAELGLTTGSRALVDASAHSAPLDWLLAPLAVRGSVVLCANLDGAVVARRVADEKATIVLA</sequence>
<comment type="caution">
    <text evidence="1">The sequence shown here is derived from an EMBL/GenBank/DDBJ whole genome shotgun (WGS) entry which is preliminary data.</text>
</comment>
<dbReference type="SUPFAM" id="SSF56801">
    <property type="entry name" value="Acetyl-CoA synthetase-like"/>
    <property type="match status" value="1"/>
</dbReference>